<dbReference type="InterPro" id="IPR036663">
    <property type="entry name" value="Fumarylacetoacetase_C_sf"/>
</dbReference>
<protein>
    <submittedName>
        <fullName evidence="3">Fumarylacetoacetate hydrolase family protein</fullName>
    </submittedName>
</protein>
<feature type="domain" description="Fumarylacetoacetase N-terminal" evidence="2">
    <location>
        <begin position="1"/>
        <end position="78"/>
    </location>
</feature>
<reference evidence="3 4" key="1">
    <citation type="submission" date="2022-08" db="EMBL/GenBank/DDBJ databases">
        <title>Reclassification of Massilia species as members of the genera Telluria, Duganella, Pseudoduganella, Mokoshia gen. nov. and Zemynaea gen. nov. using orthogonal and non-orthogonal genome-based approaches.</title>
        <authorList>
            <person name="Bowman J.P."/>
        </authorList>
    </citation>
    <scope>NUCLEOTIDE SEQUENCE [LARGE SCALE GENOMIC DNA]</scope>
    <source>
        <strain evidence="3 4">JCM 31607</strain>
    </source>
</reference>
<evidence type="ECO:0000259" key="2">
    <source>
        <dbReference type="Pfam" id="PF18288"/>
    </source>
</evidence>
<dbReference type="Proteomes" id="UP001205861">
    <property type="component" value="Unassembled WGS sequence"/>
</dbReference>
<dbReference type="Pfam" id="PF01557">
    <property type="entry name" value="FAA_hydrolase"/>
    <property type="match status" value="1"/>
</dbReference>
<dbReference type="RefSeq" id="WP_258855106.1">
    <property type="nucleotide sequence ID" value="NZ_JANUGV010000001.1"/>
</dbReference>
<dbReference type="PANTHER" id="PTHR43211:SF1">
    <property type="entry name" value="BLL6422 PROTEIN"/>
    <property type="match status" value="1"/>
</dbReference>
<organism evidence="3 4">
    <name type="scientific">Massilia solisilvae</name>
    <dbReference type="NCBI Taxonomy" id="1811225"/>
    <lineage>
        <taxon>Bacteria</taxon>
        <taxon>Pseudomonadati</taxon>
        <taxon>Pseudomonadota</taxon>
        <taxon>Betaproteobacteria</taxon>
        <taxon>Burkholderiales</taxon>
        <taxon>Oxalobacteraceae</taxon>
        <taxon>Telluria group</taxon>
        <taxon>Massilia</taxon>
    </lineage>
</organism>
<accession>A0ABT2BG21</accession>
<evidence type="ECO:0000313" key="3">
    <source>
        <dbReference type="EMBL" id="MCS0607372.1"/>
    </source>
</evidence>
<evidence type="ECO:0000259" key="1">
    <source>
        <dbReference type="Pfam" id="PF01557"/>
    </source>
</evidence>
<proteinExistence type="predicted"/>
<dbReference type="InterPro" id="IPR011234">
    <property type="entry name" value="Fumarylacetoacetase-like_C"/>
</dbReference>
<name>A0ABT2BG21_9BURK</name>
<keyword evidence="4" id="KW-1185">Reference proteome</keyword>
<dbReference type="PANTHER" id="PTHR43211">
    <property type="entry name" value="FUMARYLACETOACETATE HYDROLASE"/>
    <property type="match status" value="1"/>
</dbReference>
<comment type="caution">
    <text evidence="3">The sequence shown here is derived from an EMBL/GenBank/DDBJ whole genome shotgun (WGS) entry which is preliminary data.</text>
</comment>
<keyword evidence="3" id="KW-0378">Hydrolase</keyword>
<sequence length="341" mass="36732">MKLATLKTGSRDGTLVVVSRDLVTCQRVPHIAPTLQAALDDWERAAPQLQQVYEALNGGNAPEAESFLEEEAHSPLPRAYQWADGSAYINHVELVRKARGAELPASFYTDPLMYQGGSDSFVGPCDPICVLSEDWGVDLEAEVSVITGDVPMGATPEQAANAIRLVMLVNDVSLRNLIPGELAKGFGFFQSKPASAFSPVAVTPDELGKAWRDSKLHLPLLVTLNDKPFGRPNAGEDMTFSFAQLVAHAAKTRELEAGSIIGSGTVSNKQGSLHGSSIENGGVGYCCLAEVRMYETIEQGAPATPFLRYGDSVRIEMLDAEGSSIFGAIDQEVAHYHRRTE</sequence>
<dbReference type="GO" id="GO:0016787">
    <property type="term" value="F:hydrolase activity"/>
    <property type="evidence" value="ECO:0007669"/>
    <property type="project" value="UniProtKB-KW"/>
</dbReference>
<dbReference type="InterPro" id="IPR041072">
    <property type="entry name" value="FAA_hydro_N"/>
</dbReference>
<dbReference type="EMBL" id="JANUGV010000001">
    <property type="protein sequence ID" value="MCS0607372.1"/>
    <property type="molecule type" value="Genomic_DNA"/>
</dbReference>
<feature type="domain" description="Fumarylacetoacetase-like C-terminal" evidence="1">
    <location>
        <begin position="82"/>
        <end position="330"/>
    </location>
</feature>
<dbReference type="SUPFAM" id="SSF56529">
    <property type="entry name" value="FAH"/>
    <property type="match status" value="1"/>
</dbReference>
<dbReference type="Pfam" id="PF18288">
    <property type="entry name" value="FAA_hydro_N_2"/>
    <property type="match status" value="1"/>
</dbReference>
<dbReference type="Gene3D" id="3.90.850.10">
    <property type="entry name" value="Fumarylacetoacetase-like, C-terminal domain"/>
    <property type="match status" value="1"/>
</dbReference>
<gene>
    <name evidence="3" type="ORF">NX773_04230</name>
</gene>
<evidence type="ECO:0000313" key="4">
    <source>
        <dbReference type="Proteomes" id="UP001205861"/>
    </source>
</evidence>